<name>A0A7K3VXE1_9ACTN</name>
<dbReference type="InterPro" id="IPR052179">
    <property type="entry name" value="DD-CPase-like"/>
</dbReference>
<dbReference type="Pfam" id="PF02557">
    <property type="entry name" value="VanY"/>
    <property type="match status" value="1"/>
</dbReference>
<comment type="caution">
    <text evidence="3">The sequence shown here is derived from an EMBL/GenBank/DDBJ whole genome shotgun (WGS) entry which is preliminary data.</text>
</comment>
<dbReference type="GO" id="GO:0006508">
    <property type="term" value="P:proteolysis"/>
    <property type="evidence" value="ECO:0007669"/>
    <property type="project" value="InterPro"/>
</dbReference>
<dbReference type="RefSeq" id="WP_163479924.1">
    <property type="nucleotide sequence ID" value="NZ_JAAGWF010000003.1"/>
</dbReference>
<dbReference type="InterPro" id="IPR003709">
    <property type="entry name" value="VanY-like_core_dom"/>
</dbReference>
<dbReference type="EMBL" id="JAAGWF010000003">
    <property type="protein sequence ID" value="NEK56743.1"/>
    <property type="molecule type" value="Genomic_DNA"/>
</dbReference>
<accession>A0A7K3VXE1</accession>
<dbReference type="AlphaFoldDB" id="A0A7K3VXE1"/>
<evidence type="ECO:0000313" key="4">
    <source>
        <dbReference type="Proteomes" id="UP000470246"/>
    </source>
</evidence>
<evidence type="ECO:0000259" key="2">
    <source>
        <dbReference type="Pfam" id="PF02557"/>
    </source>
</evidence>
<organism evidence="3 4">
    <name type="scientific">Geodermatophilus sabuli</name>
    <dbReference type="NCBI Taxonomy" id="1564158"/>
    <lineage>
        <taxon>Bacteria</taxon>
        <taxon>Bacillati</taxon>
        <taxon>Actinomycetota</taxon>
        <taxon>Actinomycetes</taxon>
        <taxon>Geodermatophilales</taxon>
        <taxon>Geodermatophilaceae</taxon>
        <taxon>Geodermatophilus</taxon>
    </lineage>
</organism>
<proteinExistence type="predicted"/>
<dbReference type="CDD" id="cd14846">
    <property type="entry name" value="Peptidase_M15_like"/>
    <property type="match status" value="1"/>
</dbReference>
<dbReference type="InterPro" id="IPR009045">
    <property type="entry name" value="Zn_M74/Hedgehog-like"/>
</dbReference>
<dbReference type="GO" id="GO:0008233">
    <property type="term" value="F:peptidase activity"/>
    <property type="evidence" value="ECO:0007669"/>
    <property type="project" value="InterPro"/>
</dbReference>
<dbReference type="PANTHER" id="PTHR34385:SF1">
    <property type="entry name" value="PEPTIDOGLYCAN L-ALANYL-D-GLUTAMATE ENDOPEPTIDASE CWLK"/>
    <property type="match status" value="1"/>
</dbReference>
<dbReference type="Proteomes" id="UP000470246">
    <property type="component" value="Unassembled WGS sequence"/>
</dbReference>
<dbReference type="Gene3D" id="3.30.1380.10">
    <property type="match status" value="1"/>
</dbReference>
<dbReference type="SUPFAM" id="SSF55166">
    <property type="entry name" value="Hedgehog/DD-peptidase"/>
    <property type="match status" value="1"/>
</dbReference>
<feature type="region of interest" description="Disordered" evidence="1">
    <location>
        <begin position="47"/>
        <end position="84"/>
    </location>
</feature>
<evidence type="ECO:0000313" key="3">
    <source>
        <dbReference type="EMBL" id="NEK56743.1"/>
    </source>
</evidence>
<keyword evidence="4" id="KW-1185">Reference proteome</keyword>
<gene>
    <name evidence="3" type="ORF">GCU56_02485</name>
</gene>
<dbReference type="PANTHER" id="PTHR34385">
    <property type="entry name" value="D-ALANYL-D-ALANINE CARBOXYPEPTIDASE"/>
    <property type="match status" value="1"/>
</dbReference>
<protein>
    <submittedName>
        <fullName evidence="3">M15 family metallopeptidase</fullName>
    </submittedName>
</protein>
<sequence>MSSSEQVRTTARRARSTIAVVLALAVAAVIGLALGYQAVATPVLSAASPGGAPHGDGRAADAPGPGDRARPAPGLPPPPPDGTGWAVTDGVTVDDGVVPDGVTVFDGRFPAVADLDPDLLSAVREAATAAAHDGVEFSVTSGWRSPAYQEHLLREAVAEYGSAEEAARWVATAETSAHVTGDAVDIGPADATAWLSEHGAEYGLCQVYGNEPWHYELRPGAAEDGCPAPYADPTHDPRLQQ</sequence>
<reference evidence="3 4" key="1">
    <citation type="submission" date="2020-02" db="EMBL/GenBank/DDBJ databases">
        <title>Geodermatophilus sabuli CPCC 205279 I12A-02694.</title>
        <authorList>
            <person name="Jiang Z."/>
        </authorList>
    </citation>
    <scope>NUCLEOTIDE SEQUENCE [LARGE SCALE GENOMIC DNA]</scope>
    <source>
        <strain evidence="3 4">I12A-02694</strain>
    </source>
</reference>
<evidence type="ECO:0000256" key="1">
    <source>
        <dbReference type="SAM" id="MobiDB-lite"/>
    </source>
</evidence>
<feature type="domain" description="D-alanyl-D-alanine carboxypeptidase-like core" evidence="2">
    <location>
        <begin position="115"/>
        <end position="215"/>
    </location>
</feature>